<dbReference type="EMBL" id="LWCS01000020">
    <property type="protein sequence ID" value="OAN38989.1"/>
    <property type="molecule type" value="Genomic_DNA"/>
</dbReference>
<dbReference type="SUPFAM" id="SSF53335">
    <property type="entry name" value="S-adenosyl-L-methionine-dependent methyltransferases"/>
    <property type="match status" value="1"/>
</dbReference>
<accession>A0A178LYJ8</accession>
<sequence>MVFHAQDAGAELPVLDNQLDVAFLADVLGEVNDKSACLSSLARVLKPRGALIFHETFLVPDRQGSLDPERRGRPVQEQLAKLG</sequence>
<dbReference type="Gene3D" id="3.40.50.150">
    <property type="entry name" value="Vaccinia Virus protein VP39"/>
    <property type="match status" value="1"/>
</dbReference>
<dbReference type="InterPro" id="IPR029063">
    <property type="entry name" value="SAM-dependent_MTases_sf"/>
</dbReference>
<reference evidence="3 4" key="1">
    <citation type="submission" date="2016-04" db="EMBL/GenBank/DDBJ databases">
        <title>Draft Genome Sequences of Staphylococcus capitis Strain H36, S. capitis Strain H65, S. cohnii Strain H62, S. hominis Strain H69, Mycobacterium iranicum Strain H39, Plantibacter sp. Strain H53, Pseudomonas oryzihabitans Strain H72, and Microbacterium sp. Strain H83, isolated from residential settings.</title>
        <authorList>
            <person name="Lymperopoulou D."/>
            <person name="Adams R.I."/>
            <person name="Lindow S."/>
            <person name="Coil D.A."/>
            <person name="Jospin G."/>
            <person name="Eisen J.A."/>
        </authorList>
    </citation>
    <scope>NUCLEOTIDE SEQUENCE [LARGE SCALE GENOMIC DNA]</scope>
    <source>
        <strain evidence="3 4">H39</strain>
    </source>
</reference>
<gene>
    <name evidence="3" type="ORF">A4X20_19635</name>
</gene>
<protein>
    <recommendedName>
        <fullName evidence="2">Methyltransferase type 11 domain-containing protein</fullName>
    </recommendedName>
</protein>
<evidence type="ECO:0000313" key="4">
    <source>
        <dbReference type="Proteomes" id="UP000078396"/>
    </source>
</evidence>
<dbReference type="OrthoDB" id="4571118at2"/>
<feature type="domain" description="Methyltransferase type 11" evidence="2">
    <location>
        <begin position="9"/>
        <end position="53"/>
    </location>
</feature>
<evidence type="ECO:0000256" key="1">
    <source>
        <dbReference type="SAM" id="MobiDB-lite"/>
    </source>
</evidence>
<name>A0A178LYJ8_MYCIR</name>
<dbReference type="InterPro" id="IPR013216">
    <property type="entry name" value="Methyltransf_11"/>
</dbReference>
<organism evidence="3 4">
    <name type="scientific">Mycolicibacterium iranicum</name>
    <name type="common">Mycobacterium iranicum</name>
    <dbReference type="NCBI Taxonomy" id="912594"/>
    <lineage>
        <taxon>Bacteria</taxon>
        <taxon>Bacillati</taxon>
        <taxon>Actinomycetota</taxon>
        <taxon>Actinomycetes</taxon>
        <taxon>Mycobacteriales</taxon>
        <taxon>Mycobacteriaceae</taxon>
        <taxon>Mycolicibacterium</taxon>
    </lineage>
</organism>
<dbReference type="Pfam" id="PF08241">
    <property type="entry name" value="Methyltransf_11"/>
    <property type="match status" value="1"/>
</dbReference>
<dbReference type="GO" id="GO:0008757">
    <property type="term" value="F:S-adenosylmethionine-dependent methyltransferase activity"/>
    <property type="evidence" value="ECO:0007669"/>
    <property type="project" value="InterPro"/>
</dbReference>
<dbReference type="Proteomes" id="UP000078396">
    <property type="component" value="Unassembled WGS sequence"/>
</dbReference>
<dbReference type="AlphaFoldDB" id="A0A178LYJ8"/>
<evidence type="ECO:0000259" key="2">
    <source>
        <dbReference type="Pfam" id="PF08241"/>
    </source>
</evidence>
<feature type="region of interest" description="Disordered" evidence="1">
    <location>
        <begin position="63"/>
        <end position="83"/>
    </location>
</feature>
<proteinExistence type="predicted"/>
<evidence type="ECO:0000313" key="3">
    <source>
        <dbReference type="EMBL" id="OAN38989.1"/>
    </source>
</evidence>
<comment type="caution">
    <text evidence="3">The sequence shown here is derived from an EMBL/GenBank/DDBJ whole genome shotgun (WGS) entry which is preliminary data.</text>
</comment>